<dbReference type="Pfam" id="PF01926">
    <property type="entry name" value="MMR_HSR1"/>
    <property type="match status" value="1"/>
</dbReference>
<name>A0A5J5F9P7_9PEZI</name>
<dbReference type="Proteomes" id="UP000326924">
    <property type="component" value="Unassembled WGS sequence"/>
</dbReference>
<reference evidence="3 4" key="1">
    <citation type="submission" date="2019-09" db="EMBL/GenBank/DDBJ databases">
        <title>Draft genome of the ectomycorrhizal ascomycete Sphaerosporella brunnea.</title>
        <authorList>
            <consortium name="DOE Joint Genome Institute"/>
            <person name="Benucci G.M."/>
            <person name="Marozzi G."/>
            <person name="Antonielli L."/>
            <person name="Sanchez S."/>
            <person name="Marco P."/>
            <person name="Wang X."/>
            <person name="Falini L.B."/>
            <person name="Barry K."/>
            <person name="Haridas S."/>
            <person name="Lipzen A."/>
            <person name="Labutti K."/>
            <person name="Grigoriev I.V."/>
            <person name="Murat C."/>
            <person name="Martin F."/>
            <person name="Albertini E."/>
            <person name="Donnini D."/>
            <person name="Bonito G."/>
        </authorList>
    </citation>
    <scope>NUCLEOTIDE SEQUENCE [LARGE SCALE GENOMIC DNA]</scope>
    <source>
        <strain evidence="3 4">Sb_GMNB300</strain>
    </source>
</reference>
<dbReference type="SUPFAM" id="SSF52540">
    <property type="entry name" value="P-loop containing nucleoside triphosphate hydrolases"/>
    <property type="match status" value="1"/>
</dbReference>
<evidence type="ECO:0000313" key="3">
    <source>
        <dbReference type="EMBL" id="KAA8913674.1"/>
    </source>
</evidence>
<feature type="region of interest" description="Disordered" evidence="1">
    <location>
        <begin position="1"/>
        <end position="74"/>
    </location>
</feature>
<dbReference type="Gene3D" id="3.40.50.300">
    <property type="entry name" value="P-loop containing nucleotide triphosphate hydrolases"/>
    <property type="match status" value="1"/>
</dbReference>
<proteinExistence type="predicted"/>
<keyword evidence="4" id="KW-1185">Reference proteome</keyword>
<evidence type="ECO:0000259" key="2">
    <source>
        <dbReference type="Pfam" id="PF01926"/>
    </source>
</evidence>
<evidence type="ECO:0000256" key="1">
    <source>
        <dbReference type="SAM" id="MobiDB-lite"/>
    </source>
</evidence>
<dbReference type="OrthoDB" id="8954335at2759"/>
<feature type="compositionally biased region" description="Basic and acidic residues" evidence="1">
    <location>
        <begin position="20"/>
        <end position="33"/>
    </location>
</feature>
<dbReference type="InParanoid" id="A0A5J5F9P7"/>
<dbReference type="GO" id="GO:0005525">
    <property type="term" value="F:GTP binding"/>
    <property type="evidence" value="ECO:0007669"/>
    <property type="project" value="InterPro"/>
</dbReference>
<dbReference type="EMBL" id="VXIS01000013">
    <property type="protein sequence ID" value="KAA8913674.1"/>
    <property type="molecule type" value="Genomic_DNA"/>
</dbReference>
<organism evidence="3 4">
    <name type="scientific">Sphaerosporella brunnea</name>
    <dbReference type="NCBI Taxonomy" id="1250544"/>
    <lineage>
        <taxon>Eukaryota</taxon>
        <taxon>Fungi</taxon>
        <taxon>Dikarya</taxon>
        <taxon>Ascomycota</taxon>
        <taxon>Pezizomycotina</taxon>
        <taxon>Pezizomycetes</taxon>
        <taxon>Pezizales</taxon>
        <taxon>Pyronemataceae</taxon>
        <taxon>Sphaerosporella</taxon>
    </lineage>
</organism>
<dbReference type="GO" id="GO:0016787">
    <property type="term" value="F:hydrolase activity"/>
    <property type="evidence" value="ECO:0007669"/>
    <property type="project" value="UniProtKB-KW"/>
</dbReference>
<dbReference type="InterPro" id="IPR027417">
    <property type="entry name" value="P-loop_NTPase"/>
</dbReference>
<dbReference type="InterPro" id="IPR006073">
    <property type="entry name" value="GTP-bd"/>
</dbReference>
<keyword evidence="3" id="KW-0378">Hydrolase</keyword>
<sequence>MQIKSPQPATAISALPQELPVDRPYSRASKERCIPTPPSGNDHVHQRPLPASQSPQLMNGNRYPPLDTSPPDLRPSVDSVDSIAQTTPPAVEAEKEIIIALIGVTGAGKSYFIKQISGLAGVEVGDGLESCTATVQPYTFTYEGRKITLVDTPGFNDTDRSATQVLKDIFYIFNIVAWTAASYRVGQLLSGIIYLHRITDIRMDGSALKYLWLFRSLCGESALRNVLLTTTQWSNVDPIKGEERERELKTKGKFWKPPLDRGATLSRFYGDQQSGLELIHKLMGREPKALDIQEQIVDQNMPLIGTSAGQALHQSLLKSLNSCAEDLESTKEALQEAQKSNDTELVGLLTNDMRKAKGGLNIIQAELRLLLMGLAVGAAAGVVTAVTAGATESLLSRQELEKLSPTDLVNHAVDMQDRWKKAALEAYRLNLALATCAILELFVKKAKVNMADYRKRDMTAMDKVKLAMGASISDSFKTFITQPDNVENRNKIAHPKDKDTLLALAQGLDSIEATFLKGEPGNGQWRQLVKTLYPD</sequence>
<gene>
    <name evidence="3" type="ORF">FN846DRAFT_986677</name>
</gene>
<evidence type="ECO:0000313" key="4">
    <source>
        <dbReference type="Proteomes" id="UP000326924"/>
    </source>
</evidence>
<protein>
    <submittedName>
        <fullName evidence="3">P-loop containing nucleoside triphosphate hydrolase protein</fullName>
    </submittedName>
</protein>
<feature type="domain" description="G" evidence="2">
    <location>
        <begin position="99"/>
        <end position="159"/>
    </location>
</feature>
<feature type="compositionally biased region" description="Polar residues" evidence="1">
    <location>
        <begin position="1"/>
        <end position="10"/>
    </location>
</feature>
<accession>A0A5J5F9P7</accession>
<comment type="caution">
    <text evidence="3">The sequence shown here is derived from an EMBL/GenBank/DDBJ whole genome shotgun (WGS) entry which is preliminary data.</text>
</comment>
<dbReference type="AlphaFoldDB" id="A0A5J5F9P7"/>